<dbReference type="AlphaFoldDB" id="D7DNX3"/>
<evidence type="ECO:0000256" key="6">
    <source>
        <dbReference type="SAM" id="Phobius"/>
    </source>
</evidence>
<dbReference type="KEGG" id="meh:M301_0756"/>
<feature type="transmembrane region" description="Helical" evidence="6">
    <location>
        <begin position="475"/>
        <end position="496"/>
    </location>
</feature>
<evidence type="ECO:0000256" key="1">
    <source>
        <dbReference type="ARBA" id="ARBA00004651"/>
    </source>
</evidence>
<feature type="transmembrane region" description="Helical" evidence="6">
    <location>
        <begin position="162"/>
        <end position="182"/>
    </location>
</feature>
<proteinExistence type="predicted"/>
<reference evidence="9" key="1">
    <citation type="submission" date="2010-05" db="EMBL/GenBank/DDBJ databases">
        <title>Complete sequence of Methylotenera sp. 301.</title>
        <authorList>
            <person name="Lucas S."/>
            <person name="Copeland A."/>
            <person name="Lapidus A."/>
            <person name="Cheng J.-F."/>
            <person name="Bruce D."/>
            <person name="Goodwin L."/>
            <person name="Pitluck S."/>
            <person name="Clum A."/>
            <person name="Land M."/>
            <person name="Hauser L."/>
            <person name="Kyrpides N."/>
            <person name="Ivanova N."/>
            <person name="Chistoservova L."/>
            <person name="Kalyuzhnaya M."/>
            <person name="Woyke T."/>
        </authorList>
    </citation>
    <scope>NUCLEOTIDE SEQUENCE [LARGE SCALE GENOMIC DNA]</scope>
    <source>
        <strain evidence="9">301</strain>
    </source>
</reference>
<feature type="transmembrane region" description="Helical" evidence="6">
    <location>
        <begin position="325"/>
        <end position="348"/>
    </location>
</feature>
<feature type="transmembrane region" description="Helical" evidence="6">
    <location>
        <begin position="188"/>
        <end position="207"/>
    </location>
</feature>
<feature type="transmembrane region" description="Helical" evidence="6">
    <location>
        <begin position="354"/>
        <end position="374"/>
    </location>
</feature>
<evidence type="ECO:0000256" key="2">
    <source>
        <dbReference type="ARBA" id="ARBA00022475"/>
    </source>
</evidence>
<feature type="transmembrane region" description="Helical" evidence="6">
    <location>
        <begin position="20"/>
        <end position="39"/>
    </location>
</feature>
<reference evidence="8 9" key="2">
    <citation type="journal article" date="2011" name="J. Bacteriol.">
        <title>Genomes of three methylotrophs from a single niche uncover genetic and metabolic divergence of Methylophilaceae.</title>
        <authorList>
            <person name="Lapidus A."/>
            <person name="Clum A."/>
            <person name="Labutti K."/>
            <person name="Kaluzhnaya M.G."/>
            <person name="Lim S."/>
            <person name="Beck D.A."/>
            <person name="Glavina Del Rio T."/>
            <person name="Nolan M."/>
            <person name="Mavromatis K."/>
            <person name="Huntemann M."/>
            <person name="Lucas S."/>
            <person name="Lidstrom M.E."/>
            <person name="Ivanova N."/>
            <person name="Chistoserdova L."/>
        </authorList>
    </citation>
    <scope>NUCLEOTIDE SEQUENCE [LARGE SCALE GENOMIC DNA]</scope>
    <source>
        <strain evidence="8 9">301</strain>
    </source>
</reference>
<dbReference type="PANTHER" id="PTHR30250:SF11">
    <property type="entry name" value="O-ANTIGEN TRANSPORTER-RELATED"/>
    <property type="match status" value="1"/>
</dbReference>
<organism evidence="8 9">
    <name type="scientific">Methylotenera versatilis (strain 301)</name>
    <dbReference type="NCBI Taxonomy" id="666681"/>
    <lineage>
        <taxon>Bacteria</taxon>
        <taxon>Pseudomonadati</taxon>
        <taxon>Pseudomonadota</taxon>
        <taxon>Betaproteobacteria</taxon>
        <taxon>Nitrosomonadales</taxon>
        <taxon>Methylophilaceae</taxon>
        <taxon>Methylotenera</taxon>
    </lineage>
</organism>
<dbReference type="InterPro" id="IPR007345">
    <property type="entry name" value="Polysacch_pyruvyl_Trfase"/>
</dbReference>
<comment type="subcellular location">
    <subcellularLocation>
        <location evidence="1">Cell membrane</location>
        <topology evidence="1">Multi-pass membrane protein</topology>
    </subcellularLocation>
</comment>
<feature type="transmembrane region" description="Helical" evidence="6">
    <location>
        <begin position="124"/>
        <end position="141"/>
    </location>
</feature>
<sequence length="868" mass="97605">MVNSPYSKESVRLGILHYLLGRGLAGLAGFATVILLVRYMDVQSYAGFTALTGLIAMSGVFAGLGLERAVSRYVPEARLERSASELGSFIWRISLVRLSAALFVCLIFYIGWGQVLRIFPDVHLVQFPVALVCFVVAETLFQHFSSVLQALIKQKALTRILIVQWGGRLAMIAWVMSAHAIISLEESLWIMAVPEMIGVLFFVMLLMKDLNELKHEEKLTNSAKSAENWPDWKEISKMAGHNYGFTLLAAPPQGYFMKMLAAIFLPTQMVAAYGFFISIAERARQYIPLHLLYNLIEPVMIGSYLQNRDFATLNKRCQLLYKSNLVLLIPLLAWIAAAGVFIIATLTGGKYQEYVWLLIVVMLQLTVGSHVVLLQLILNSVGSSVLLVRAGIVALLGMAAFLAATIFINVQFLVVAPLVFSLICNTYIIQALKRQGYPYQLSWKLFFGASISGFIAFLTTWTLTNQNYFFTHNALIISILSGGIIFLVYLGGLYFLNAVHADEIELVKSLLKKKSLVIDKPIEVNIISHLQTEARQVLDKLIPKDAHVILLDYPNNTNVGDSLIWLGEIAYLESRGLTPAYVCDVKNYSEANIRKIINDNSLILMHGGGNFGTIWTEIHNFRLQVLRDFPNIPIVQLPQTIHFNDEAKTKEMADAIATQGNYTLLARSQPSYDFAQGNFSAKIHLCPDMAFFIGAIHTQNTPEFDRFVLARTDHEKSGDRFVESVRAIKSKNTYEIADWLNASWQERLLHRVEIHTLSLRSKIDPNNQVLFYLWNKLSQLRLKRGIALLTRGRVVITDRLHAHVLSILLNKPHVLLDNSYGKIGNFYKTWTHTHSLTRFVTDLTNLHLLADEFDMSLNTKKNSSGSGV</sequence>
<protein>
    <submittedName>
        <fullName evidence="8">Polysaccharide pyruvyl transferase</fullName>
    </submittedName>
</protein>
<feature type="transmembrane region" description="Helical" evidence="6">
    <location>
        <begin position="260"/>
        <end position="280"/>
    </location>
</feature>
<keyword evidence="8" id="KW-0808">Transferase</keyword>
<keyword evidence="2" id="KW-1003">Cell membrane</keyword>
<dbReference type="eggNOG" id="COG2244">
    <property type="taxonomic scope" value="Bacteria"/>
</dbReference>
<feature type="domain" description="Polysaccharide pyruvyl transferase" evidence="7">
    <location>
        <begin position="558"/>
        <end position="820"/>
    </location>
</feature>
<keyword evidence="4 6" id="KW-1133">Transmembrane helix</keyword>
<keyword evidence="9" id="KW-1185">Reference proteome</keyword>
<dbReference type="RefSeq" id="WP_013147456.1">
    <property type="nucleotide sequence ID" value="NC_014207.1"/>
</dbReference>
<evidence type="ECO:0000256" key="4">
    <source>
        <dbReference type="ARBA" id="ARBA00022989"/>
    </source>
</evidence>
<name>D7DNX3_METV0</name>
<evidence type="ECO:0000259" key="7">
    <source>
        <dbReference type="Pfam" id="PF04230"/>
    </source>
</evidence>
<keyword evidence="5 6" id="KW-0472">Membrane</keyword>
<dbReference type="eggNOG" id="COG5039">
    <property type="taxonomic scope" value="Bacteria"/>
</dbReference>
<evidence type="ECO:0000256" key="5">
    <source>
        <dbReference type="ARBA" id="ARBA00023136"/>
    </source>
</evidence>
<feature type="transmembrane region" description="Helical" evidence="6">
    <location>
        <begin position="386"/>
        <end position="404"/>
    </location>
</feature>
<dbReference type="GO" id="GO:0005886">
    <property type="term" value="C:plasma membrane"/>
    <property type="evidence" value="ECO:0007669"/>
    <property type="project" value="UniProtKB-SubCell"/>
</dbReference>
<evidence type="ECO:0000256" key="3">
    <source>
        <dbReference type="ARBA" id="ARBA00022692"/>
    </source>
</evidence>
<dbReference type="EMBL" id="CP002056">
    <property type="protein sequence ID" value="ADI29140.1"/>
    <property type="molecule type" value="Genomic_DNA"/>
</dbReference>
<feature type="transmembrane region" description="Helical" evidence="6">
    <location>
        <begin position="410"/>
        <end position="429"/>
    </location>
</feature>
<accession>D7DNX3</accession>
<dbReference type="STRING" id="666681.M301_0756"/>
<dbReference type="HOGENOM" id="CLU_330325_0_0_4"/>
<dbReference type="PANTHER" id="PTHR30250">
    <property type="entry name" value="PST FAMILY PREDICTED COLANIC ACID TRANSPORTER"/>
    <property type="match status" value="1"/>
</dbReference>
<feature type="transmembrane region" description="Helical" evidence="6">
    <location>
        <begin position="441"/>
        <end position="463"/>
    </location>
</feature>
<feature type="transmembrane region" description="Helical" evidence="6">
    <location>
        <begin position="45"/>
        <end position="68"/>
    </location>
</feature>
<evidence type="ECO:0000313" key="9">
    <source>
        <dbReference type="Proteomes" id="UP000000383"/>
    </source>
</evidence>
<keyword evidence="3 6" id="KW-0812">Transmembrane</keyword>
<evidence type="ECO:0000313" key="8">
    <source>
        <dbReference type="EMBL" id="ADI29140.1"/>
    </source>
</evidence>
<feature type="transmembrane region" description="Helical" evidence="6">
    <location>
        <begin position="89"/>
        <end position="112"/>
    </location>
</feature>
<dbReference type="Pfam" id="PF04230">
    <property type="entry name" value="PS_pyruv_trans"/>
    <property type="match status" value="1"/>
</dbReference>
<dbReference type="GO" id="GO:0016740">
    <property type="term" value="F:transferase activity"/>
    <property type="evidence" value="ECO:0007669"/>
    <property type="project" value="UniProtKB-KW"/>
</dbReference>
<dbReference type="Proteomes" id="UP000000383">
    <property type="component" value="Chromosome"/>
</dbReference>
<gene>
    <name evidence="8" type="ordered locus">M301_0756</name>
</gene>
<dbReference type="Pfam" id="PF01943">
    <property type="entry name" value="Polysacc_synt"/>
    <property type="match status" value="1"/>
</dbReference>
<dbReference type="InterPro" id="IPR002797">
    <property type="entry name" value="Polysacc_synth"/>
</dbReference>
<dbReference type="InterPro" id="IPR050833">
    <property type="entry name" value="Poly_Biosynth_Transport"/>
</dbReference>